<dbReference type="Proteomes" id="UP001055072">
    <property type="component" value="Unassembled WGS sequence"/>
</dbReference>
<dbReference type="EMBL" id="MU274991">
    <property type="protein sequence ID" value="KAI0083133.1"/>
    <property type="molecule type" value="Genomic_DNA"/>
</dbReference>
<name>A0ACB8TMA4_9APHY</name>
<evidence type="ECO:0000313" key="2">
    <source>
        <dbReference type="Proteomes" id="UP001055072"/>
    </source>
</evidence>
<gene>
    <name evidence="1" type="ORF">BDY19DRAFT_980716</name>
</gene>
<reference evidence="1" key="1">
    <citation type="journal article" date="2021" name="Environ. Microbiol.">
        <title>Gene family expansions and transcriptome signatures uncover fungal adaptations to wood decay.</title>
        <authorList>
            <person name="Hage H."/>
            <person name="Miyauchi S."/>
            <person name="Viragh M."/>
            <person name="Drula E."/>
            <person name="Min B."/>
            <person name="Chaduli D."/>
            <person name="Navarro D."/>
            <person name="Favel A."/>
            <person name="Norest M."/>
            <person name="Lesage-Meessen L."/>
            <person name="Balint B."/>
            <person name="Merenyi Z."/>
            <person name="de Eugenio L."/>
            <person name="Morin E."/>
            <person name="Martinez A.T."/>
            <person name="Baldrian P."/>
            <person name="Stursova M."/>
            <person name="Martinez M.J."/>
            <person name="Novotny C."/>
            <person name="Magnuson J.K."/>
            <person name="Spatafora J.W."/>
            <person name="Maurice S."/>
            <person name="Pangilinan J."/>
            <person name="Andreopoulos W."/>
            <person name="LaButti K."/>
            <person name="Hundley H."/>
            <person name="Na H."/>
            <person name="Kuo A."/>
            <person name="Barry K."/>
            <person name="Lipzen A."/>
            <person name="Henrissat B."/>
            <person name="Riley R."/>
            <person name="Ahrendt S."/>
            <person name="Nagy L.G."/>
            <person name="Grigoriev I.V."/>
            <person name="Martin F."/>
            <person name="Rosso M.N."/>
        </authorList>
    </citation>
    <scope>NUCLEOTIDE SEQUENCE</scope>
    <source>
        <strain evidence="1">CBS 384.51</strain>
    </source>
</reference>
<organism evidence="1 2">
    <name type="scientific">Irpex rosettiformis</name>
    <dbReference type="NCBI Taxonomy" id="378272"/>
    <lineage>
        <taxon>Eukaryota</taxon>
        <taxon>Fungi</taxon>
        <taxon>Dikarya</taxon>
        <taxon>Basidiomycota</taxon>
        <taxon>Agaricomycotina</taxon>
        <taxon>Agaricomycetes</taxon>
        <taxon>Polyporales</taxon>
        <taxon>Irpicaceae</taxon>
        <taxon>Irpex</taxon>
    </lineage>
</organism>
<comment type="caution">
    <text evidence="1">The sequence shown here is derived from an EMBL/GenBank/DDBJ whole genome shotgun (WGS) entry which is preliminary data.</text>
</comment>
<sequence>MELYLEAMQHPTSPPLEQLQASVLYALLLSEFPHIFTYTLPRPTVFQTYELALSLVPQCIWLGNDVRGRYTSGK</sequence>
<accession>A0ACB8TMA4</accession>
<proteinExistence type="predicted"/>
<protein>
    <submittedName>
        <fullName evidence="1">Uncharacterized protein</fullName>
    </submittedName>
</protein>
<evidence type="ECO:0000313" key="1">
    <source>
        <dbReference type="EMBL" id="KAI0083133.1"/>
    </source>
</evidence>
<keyword evidence="2" id="KW-1185">Reference proteome</keyword>